<dbReference type="Pfam" id="PF00153">
    <property type="entry name" value="Mito_carr"/>
    <property type="match status" value="3"/>
</dbReference>
<name>E0W0Q5_PEDHC</name>
<reference evidence="16" key="1">
    <citation type="submission" date="2007-04" db="EMBL/GenBank/DDBJ databases">
        <title>Annotation of Pediculus humanus corporis strain USDA.</title>
        <authorList>
            <person name="Kirkness E."/>
            <person name="Hannick L."/>
            <person name="Hass B."/>
            <person name="Bruggner R."/>
            <person name="Lawson D."/>
            <person name="Bidwell S."/>
            <person name="Joardar V."/>
            <person name="Caler E."/>
            <person name="Walenz B."/>
            <person name="Inman J."/>
            <person name="Schobel S."/>
            <person name="Galinsky K."/>
            <person name="Amedeo P."/>
            <person name="Strausberg R."/>
        </authorList>
    </citation>
    <scope>NUCLEOTIDE SEQUENCE</scope>
    <source>
        <strain evidence="16">USDA</strain>
    </source>
</reference>
<dbReference type="SUPFAM" id="SSF47473">
    <property type="entry name" value="EF-hand"/>
    <property type="match status" value="1"/>
</dbReference>
<comment type="similarity">
    <text evidence="2 13">Belongs to the mitochondrial carrier (TC 2.A.29) family.</text>
</comment>
<dbReference type="InterPro" id="IPR023395">
    <property type="entry name" value="MCP_dom_sf"/>
</dbReference>
<dbReference type="PROSITE" id="PS00018">
    <property type="entry name" value="EF_HAND_1"/>
    <property type="match status" value="2"/>
</dbReference>
<feature type="domain" description="EF-hand" evidence="15">
    <location>
        <begin position="94"/>
        <end position="129"/>
    </location>
</feature>
<sequence>MLNCSGNWVSKKSDPTRSQSPPVHDLTEEDEERIEKLFKTLDLDGNGKIDIHDLSVSLKESGVSPMYAKKFLERSDQNNIGHISLEDFIIYVKEHEKNLKLVFTTFDKNRDGKLDIEELTKAFKELGIEIDESEALKLVQRMDTDGSLNISYNEWRDFLFYAPSHDIQELIKYWRHSSAYLDIGEDLNVPDDFTAKEMMTGMWWRHLVAGGIAGGVSRSCTAPLDRIKVYLQVHGSFKKMSIKDCLSGMLREGGIQSLWRGNGINVLKIAPESAIKFMAYEQAKRAIRWSHTRELSMLERFAAGSIAGGISQTVIYPLEVMKTRLALRKTGEYKSIIHAAKVIYAREGLRCFYRGYVPNLLGIIPYAGIDLAVYETLKNTYISKHGGSDEQPAVALLLACGTISTICGQVCSYPLALVRTRLQAKVVTTAEDQKNCKMSTVFKTIIQKEGFMGLYRGIAPNFLKVIPAVSISYVVYERCRLLLGVDMT</sequence>
<dbReference type="CDD" id="cd00051">
    <property type="entry name" value="EFh"/>
    <property type="match status" value="1"/>
</dbReference>
<organism>
    <name type="scientific">Pediculus humanus subsp. corporis</name>
    <name type="common">Body louse</name>
    <dbReference type="NCBI Taxonomy" id="121224"/>
    <lineage>
        <taxon>Eukaryota</taxon>
        <taxon>Metazoa</taxon>
        <taxon>Ecdysozoa</taxon>
        <taxon>Arthropoda</taxon>
        <taxon>Hexapoda</taxon>
        <taxon>Insecta</taxon>
        <taxon>Pterygota</taxon>
        <taxon>Neoptera</taxon>
        <taxon>Paraneoptera</taxon>
        <taxon>Psocodea</taxon>
        <taxon>Troctomorpha</taxon>
        <taxon>Phthiraptera</taxon>
        <taxon>Anoplura</taxon>
        <taxon>Pediculidae</taxon>
        <taxon>Pediculus</taxon>
    </lineage>
</organism>
<evidence type="ECO:0000259" key="15">
    <source>
        <dbReference type="PROSITE" id="PS50222"/>
    </source>
</evidence>
<dbReference type="Gene3D" id="1.10.238.10">
    <property type="entry name" value="EF-hand"/>
    <property type="match status" value="2"/>
</dbReference>
<feature type="domain" description="EF-hand" evidence="15">
    <location>
        <begin position="29"/>
        <end position="64"/>
    </location>
</feature>
<dbReference type="InParanoid" id="E0W0Q5"/>
<keyword evidence="18" id="KW-1185">Reference proteome</keyword>
<dbReference type="GO" id="GO:0055085">
    <property type="term" value="P:transmembrane transport"/>
    <property type="evidence" value="ECO:0007669"/>
    <property type="project" value="InterPro"/>
</dbReference>
<keyword evidence="7" id="KW-0999">Mitochondrion inner membrane</keyword>
<evidence type="ECO:0000256" key="9">
    <source>
        <dbReference type="ARBA" id="ARBA00022989"/>
    </source>
</evidence>
<dbReference type="InterPro" id="IPR011992">
    <property type="entry name" value="EF-hand-dom_pair"/>
</dbReference>
<dbReference type="FunFam" id="1.10.238.10:FF:000028">
    <property type="entry name" value="Putative calcium-binding mitochondrial carrier protein scamc-2"/>
    <property type="match status" value="1"/>
</dbReference>
<keyword evidence="4 12" id="KW-0812">Transmembrane</keyword>
<evidence type="ECO:0000313" key="17">
    <source>
        <dbReference type="EnsemblMetazoa" id="PHUM561970-PA"/>
    </source>
</evidence>
<dbReference type="InterPro" id="IPR018108">
    <property type="entry name" value="MCP_transmembrane"/>
</dbReference>
<dbReference type="InterPro" id="IPR002167">
    <property type="entry name" value="GDC-like"/>
</dbReference>
<evidence type="ECO:0000313" key="18">
    <source>
        <dbReference type="Proteomes" id="UP000009046"/>
    </source>
</evidence>
<evidence type="ECO:0000256" key="1">
    <source>
        <dbReference type="ARBA" id="ARBA00004448"/>
    </source>
</evidence>
<evidence type="ECO:0000256" key="12">
    <source>
        <dbReference type="PROSITE-ProRule" id="PRU00282"/>
    </source>
</evidence>
<accession>E0W0Q5</accession>
<dbReference type="GO" id="GO:0005743">
    <property type="term" value="C:mitochondrial inner membrane"/>
    <property type="evidence" value="ECO:0007669"/>
    <property type="project" value="UniProtKB-SubCell"/>
</dbReference>
<keyword evidence="10" id="KW-0496">Mitochondrion</keyword>
<evidence type="ECO:0000313" key="16">
    <source>
        <dbReference type="EMBL" id="EEB19211.1"/>
    </source>
</evidence>
<dbReference type="VEuPathDB" id="VectorBase:PHUM561970"/>
<keyword evidence="8" id="KW-0106">Calcium</keyword>
<evidence type="ECO:0000256" key="8">
    <source>
        <dbReference type="ARBA" id="ARBA00022837"/>
    </source>
</evidence>
<dbReference type="PANTHER" id="PTHR24089">
    <property type="entry name" value="SOLUTE CARRIER FAMILY 25"/>
    <property type="match status" value="1"/>
</dbReference>
<dbReference type="Pfam" id="PF13499">
    <property type="entry name" value="EF-hand_7"/>
    <property type="match status" value="2"/>
</dbReference>
<dbReference type="SMART" id="SM00054">
    <property type="entry name" value="EFh"/>
    <property type="match status" value="4"/>
</dbReference>
<dbReference type="FunCoup" id="E0W0Q5">
    <property type="interactions" value="684"/>
</dbReference>
<feature type="repeat" description="Solcar" evidence="12">
    <location>
        <begin position="392"/>
        <end position="482"/>
    </location>
</feature>
<dbReference type="PROSITE" id="PS50222">
    <property type="entry name" value="EF_HAND_2"/>
    <property type="match status" value="3"/>
</dbReference>
<dbReference type="Proteomes" id="UP000009046">
    <property type="component" value="Unassembled WGS sequence"/>
</dbReference>
<keyword evidence="5" id="KW-0479">Metal-binding</keyword>
<evidence type="ECO:0000256" key="4">
    <source>
        <dbReference type="ARBA" id="ARBA00022692"/>
    </source>
</evidence>
<dbReference type="RefSeq" id="XP_002431949.1">
    <property type="nucleotide sequence ID" value="XM_002431904.1"/>
</dbReference>
<dbReference type="GeneID" id="8234730"/>
<comment type="subcellular location">
    <subcellularLocation>
        <location evidence="1">Mitochondrion inner membrane</location>
        <topology evidence="1">Multi-pass membrane protein</topology>
    </subcellularLocation>
</comment>
<reference evidence="17" key="3">
    <citation type="submission" date="2021-02" db="UniProtKB">
        <authorList>
            <consortium name="EnsemblMetazoa"/>
        </authorList>
    </citation>
    <scope>IDENTIFICATION</scope>
    <source>
        <strain evidence="17">USDA</strain>
    </source>
</reference>
<dbReference type="AlphaFoldDB" id="E0W0Q5"/>
<dbReference type="CTD" id="8234730"/>
<dbReference type="Gene3D" id="1.50.40.10">
    <property type="entry name" value="Mitochondrial carrier domain"/>
    <property type="match status" value="1"/>
</dbReference>
<evidence type="ECO:0000256" key="14">
    <source>
        <dbReference type="SAM" id="MobiDB-lite"/>
    </source>
</evidence>
<evidence type="ECO:0000256" key="3">
    <source>
        <dbReference type="ARBA" id="ARBA00022448"/>
    </source>
</evidence>
<dbReference type="FunFam" id="1.50.40.10:FF:000003">
    <property type="entry name" value="Putative calcium-binding mitochondrial carrier protein scamc-2"/>
    <property type="match status" value="1"/>
</dbReference>
<dbReference type="InterPro" id="IPR018247">
    <property type="entry name" value="EF_Hand_1_Ca_BS"/>
</dbReference>
<dbReference type="OrthoDB" id="270584at2759"/>
<feature type="repeat" description="Solcar" evidence="12">
    <location>
        <begin position="201"/>
        <end position="286"/>
    </location>
</feature>
<evidence type="ECO:0000256" key="2">
    <source>
        <dbReference type="ARBA" id="ARBA00006375"/>
    </source>
</evidence>
<evidence type="ECO:0000256" key="6">
    <source>
        <dbReference type="ARBA" id="ARBA00022737"/>
    </source>
</evidence>
<dbReference type="GO" id="GO:0005509">
    <property type="term" value="F:calcium ion binding"/>
    <property type="evidence" value="ECO:0007669"/>
    <property type="project" value="InterPro"/>
</dbReference>
<dbReference type="SUPFAM" id="SSF103506">
    <property type="entry name" value="Mitochondrial carrier"/>
    <property type="match status" value="1"/>
</dbReference>
<keyword evidence="11 12" id="KW-0472">Membrane</keyword>
<dbReference type="EMBL" id="AAZO01006821">
    <property type="status" value="NOT_ANNOTATED_CDS"/>
    <property type="molecule type" value="Genomic_DNA"/>
</dbReference>
<evidence type="ECO:0000256" key="13">
    <source>
        <dbReference type="RuleBase" id="RU000488"/>
    </source>
</evidence>
<dbReference type="PRINTS" id="PR00926">
    <property type="entry name" value="MITOCARRIER"/>
</dbReference>
<dbReference type="KEGG" id="phu:Phum_PHUM561970"/>
<feature type="repeat" description="Solcar" evidence="12">
    <location>
        <begin position="295"/>
        <end position="380"/>
    </location>
</feature>
<dbReference type="STRING" id="121224.E0W0Q5"/>
<reference evidence="16" key="2">
    <citation type="submission" date="2007-04" db="EMBL/GenBank/DDBJ databases">
        <title>The genome of the human body louse.</title>
        <authorList>
            <consortium name="The Human Body Louse Genome Consortium"/>
            <person name="Kirkness E."/>
            <person name="Walenz B."/>
            <person name="Hass B."/>
            <person name="Bruggner R."/>
            <person name="Strausberg R."/>
        </authorList>
    </citation>
    <scope>NUCLEOTIDE SEQUENCE</scope>
    <source>
        <strain evidence="16">USDA</strain>
    </source>
</reference>
<feature type="region of interest" description="Disordered" evidence="14">
    <location>
        <begin position="1"/>
        <end position="29"/>
    </location>
</feature>
<evidence type="ECO:0000256" key="10">
    <source>
        <dbReference type="ARBA" id="ARBA00023128"/>
    </source>
</evidence>
<evidence type="ECO:0000256" key="11">
    <source>
        <dbReference type="ARBA" id="ARBA00023136"/>
    </source>
</evidence>
<evidence type="ECO:0000256" key="7">
    <source>
        <dbReference type="ARBA" id="ARBA00022792"/>
    </source>
</evidence>
<feature type="compositionally biased region" description="Polar residues" evidence="14">
    <location>
        <begin position="1"/>
        <end position="21"/>
    </location>
</feature>
<evidence type="ECO:0000256" key="5">
    <source>
        <dbReference type="ARBA" id="ARBA00022723"/>
    </source>
</evidence>
<dbReference type="InterPro" id="IPR002067">
    <property type="entry name" value="MCP"/>
</dbReference>
<dbReference type="EMBL" id="DS235862">
    <property type="protein sequence ID" value="EEB19211.1"/>
    <property type="molecule type" value="Genomic_DNA"/>
</dbReference>
<proteinExistence type="inferred from homology"/>
<protein>
    <recommendedName>
        <fullName evidence="15">EF-hand domain-containing protein</fullName>
    </recommendedName>
</protein>
<dbReference type="InterPro" id="IPR002048">
    <property type="entry name" value="EF_hand_dom"/>
</dbReference>
<dbReference type="EnsemblMetazoa" id="PHUM561970-RA">
    <property type="protein sequence ID" value="PHUM561970-PA"/>
    <property type="gene ID" value="PHUM561970"/>
</dbReference>
<dbReference type="eggNOG" id="KOG0036">
    <property type="taxonomic scope" value="Eukaryota"/>
</dbReference>
<keyword evidence="6" id="KW-0677">Repeat</keyword>
<gene>
    <name evidence="17" type="primary">8234730</name>
    <name evidence="16" type="ORF">Phum_PHUM561970</name>
</gene>
<feature type="domain" description="EF-hand" evidence="15">
    <location>
        <begin position="130"/>
        <end position="165"/>
    </location>
</feature>
<dbReference type="PROSITE" id="PS50920">
    <property type="entry name" value="SOLCAR"/>
    <property type="match status" value="3"/>
</dbReference>
<dbReference type="HOGENOM" id="CLU_015166_2_0_1"/>
<dbReference type="PRINTS" id="PR00928">
    <property type="entry name" value="GRAVESDC"/>
</dbReference>
<keyword evidence="9" id="KW-1133">Transmembrane helix</keyword>
<keyword evidence="3 13" id="KW-0813">Transport</keyword>
<dbReference type="OMA" id="VISYAEW"/>